<dbReference type="InterPro" id="IPR025736">
    <property type="entry name" value="PucR_C-HTH_dom"/>
</dbReference>
<reference evidence="3" key="1">
    <citation type="journal article" date="2019" name="Int. J. Syst. Evol. Microbiol.">
        <title>The Global Catalogue of Microorganisms (GCM) 10K type strain sequencing project: providing services to taxonomists for standard genome sequencing and annotation.</title>
        <authorList>
            <consortium name="The Broad Institute Genomics Platform"/>
            <consortium name="The Broad Institute Genome Sequencing Center for Infectious Disease"/>
            <person name="Wu L."/>
            <person name="Ma J."/>
        </authorList>
    </citation>
    <scope>NUCLEOTIDE SEQUENCE [LARGE SCALE GENOMIC DNA]</scope>
    <source>
        <strain evidence="3">JCM 31486</strain>
    </source>
</reference>
<accession>A0ABW3MEM1</accession>
<dbReference type="EMBL" id="JBHTIS010001761">
    <property type="protein sequence ID" value="MFD1048731.1"/>
    <property type="molecule type" value="Genomic_DNA"/>
</dbReference>
<dbReference type="Pfam" id="PF13556">
    <property type="entry name" value="HTH_30"/>
    <property type="match status" value="1"/>
</dbReference>
<dbReference type="InterPro" id="IPR042070">
    <property type="entry name" value="PucR_C-HTH_sf"/>
</dbReference>
<protein>
    <submittedName>
        <fullName evidence="2">PucR family transcriptional regulator</fullName>
    </submittedName>
</protein>
<dbReference type="PANTHER" id="PTHR33744:SF1">
    <property type="entry name" value="DNA-BINDING TRANSCRIPTIONAL ACTIVATOR ADER"/>
    <property type="match status" value="1"/>
</dbReference>
<dbReference type="InterPro" id="IPR051448">
    <property type="entry name" value="CdaR-like_regulators"/>
</dbReference>
<dbReference type="SUPFAM" id="SSF46689">
    <property type="entry name" value="Homeodomain-like"/>
    <property type="match status" value="1"/>
</dbReference>
<evidence type="ECO:0000313" key="3">
    <source>
        <dbReference type="Proteomes" id="UP001597045"/>
    </source>
</evidence>
<gene>
    <name evidence="2" type="ORF">ACFQ1S_25970</name>
</gene>
<name>A0ABW3MEM1_9PSEU</name>
<sequence length="143" mass="16425">RCDRPGELPRSYAEATRALDIRLRSRTPHGVLSFDELGVLRILHNDNENEIRAFVTEWLGDLLEYDTRKRTDLVQTLSHYLDCGGNYDETAAALLIHRSTLRYRLQRIRDITGLDLTDVDNRLNLHVATRAWLVLDGSTQPSP</sequence>
<keyword evidence="3" id="KW-1185">Reference proteome</keyword>
<dbReference type="PANTHER" id="PTHR33744">
    <property type="entry name" value="CARBOHYDRATE DIACID REGULATOR"/>
    <property type="match status" value="1"/>
</dbReference>
<evidence type="ECO:0000259" key="1">
    <source>
        <dbReference type="Pfam" id="PF13556"/>
    </source>
</evidence>
<proteinExistence type="predicted"/>
<dbReference type="Proteomes" id="UP001597045">
    <property type="component" value="Unassembled WGS sequence"/>
</dbReference>
<evidence type="ECO:0000313" key="2">
    <source>
        <dbReference type="EMBL" id="MFD1048731.1"/>
    </source>
</evidence>
<feature type="domain" description="PucR C-terminal helix-turn-helix" evidence="1">
    <location>
        <begin position="73"/>
        <end position="131"/>
    </location>
</feature>
<organism evidence="2 3">
    <name type="scientific">Kibdelosporangium lantanae</name>
    <dbReference type="NCBI Taxonomy" id="1497396"/>
    <lineage>
        <taxon>Bacteria</taxon>
        <taxon>Bacillati</taxon>
        <taxon>Actinomycetota</taxon>
        <taxon>Actinomycetes</taxon>
        <taxon>Pseudonocardiales</taxon>
        <taxon>Pseudonocardiaceae</taxon>
        <taxon>Kibdelosporangium</taxon>
    </lineage>
</organism>
<feature type="non-terminal residue" evidence="2">
    <location>
        <position position="1"/>
    </location>
</feature>
<comment type="caution">
    <text evidence="2">The sequence shown here is derived from an EMBL/GenBank/DDBJ whole genome shotgun (WGS) entry which is preliminary data.</text>
</comment>
<dbReference type="InterPro" id="IPR009057">
    <property type="entry name" value="Homeodomain-like_sf"/>
</dbReference>
<dbReference type="Gene3D" id="1.10.10.2840">
    <property type="entry name" value="PucR C-terminal helix-turn-helix domain"/>
    <property type="match status" value="1"/>
</dbReference>